<name>A0AC61D8P3_9FIRM</name>
<dbReference type="Proteomes" id="UP000224460">
    <property type="component" value="Unassembled WGS sequence"/>
</dbReference>
<gene>
    <name evidence="1" type="ORF">CS063_17055</name>
</gene>
<protein>
    <submittedName>
        <fullName evidence="1">Uncharacterized protein</fullName>
    </submittedName>
</protein>
<dbReference type="EMBL" id="PEDL01000042">
    <property type="protein sequence ID" value="PHV69215.1"/>
    <property type="molecule type" value="Genomic_DNA"/>
</dbReference>
<sequence>MQLSSKNMMKLLSILLIYIVLASLGTYEFYGLFLFPLLSVPFTICLIKNTLPKGVDFLFCSTAVIGIYMIVGNIEAVLVFLIAVCIPAYVIAFSYRKGISLPHIIIYLATGVIGAIFIYGILMTYLGRDYGTAFIHAIDEVKQIYFDAIEKVKETVPAESINQLGDIKGTISMLLDLMKQVYPAFLLVIGVVLATINLLIVQLVLRLKKAKAFKLEQLLTFKLSKIVVVILILAMLLSIAPSMEGDRLTIVAANIIVFLQNILQLVGTLAIISIISKGSMNKGVKWVLYILVCILFIIYPSMLTMFGCFDTIFNYRKTDIIV</sequence>
<evidence type="ECO:0000313" key="2">
    <source>
        <dbReference type="Proteomes" id="UP000224460"/>
    </source>
</evidence>
<organism evidence="1 2">
    <name type="scientific">Sporanaerobium hydrogeniformans</name>
    <dbReference type="NCBI Taxonomy" id="3072179"/>
    <lineage>
        <taxon>Bacteria</taxon>
        <taxon>Bacillati</taxon>
        <taxon>Bacillota</taxon>
        <taxon>Clostridia</taxon>
        <taxon>Lachnospirales</taxon>
        <taxon>Lachnospiraceae</taxon>
        <taxon>Sporanaerobium</taxon>
    </lineage>
</organism>
<comment type="caution">
    <text evidence="1">The sequence shown here is derived from an EMBL/GenBank/DDBJ whole genome shotgun (WGS) entry which is preliminary data.</text>
</comment>
<reference evidence="1" key="1">
    <citation type="submission" date="2017-10" db="EMBL/GenBank/DDBJ databases">
        <title>Genome sequence of cellulolytic Lachnospiraceae bacterium XHS1971 isolated from hotspring sediment.</title>
        <authorList>
            <person name="Vasudevan G."/>
            <person name="Joshi A.J."/>
            <person name="Hivarkar S."/>
            <person name="Lanjekar V.B."/>
            <person name="Dhakephalkar P.K."/>
            <person name="Dagar S."/>
        </authorList>
    </citation>
    <scope>NUCLEOTIDE SEQUENCE</scope>
    <source>
        <strain evidence="1">XHS1971</strain>
    </source>
</reference>
<accession>A0AC61D8P3</accession>
<proteinExistence type="predicted"/>
<keyword evidence="2" id="KW-1185">Reference proteome</keyword>
<evidence type="ECO:0000313" key="1">
    <source>
        <dbReference type="EMBL" id="PHV69215.1"/>
    </source>
</evidence>